<evidence type="ECO:0000313" key="2">
    <source>
        <dbReference type="EMBL" id="MEQ3553146.1"/>
    </source>
</evidence>
<reference evidence="2 3" key="1">
    <citation type="submission" date="2024-03" db="EMBL/GenBank/DDBJ databases">
        <title>Draft genome sequence of Pseudonocardia nematodicida JCM 31783.</title>
        <authorList>
            <person name="Butdee W."/>
            <person name="Duangmal K."/>
        </authorList>
    </citation>
    <scope>NUCLEOTIDE SEQUENCE [LARGE SCALE GENOMIC DNA]</scope>
    <source>
        <strain evidence="2 3">JCM 31783</strain>
    </source>
</reference>
<keyword evidence="1" id="KW-1133">Transmembrane helix</keyword>
<proteinExistence type="predicted"/>
<organism evidence="2 3">
    <name type="scientific">Pseudonocardia nematodicida</name>
    <dbReference type="NCBI Taxonomy" id="1206997"/>
    <lineage>
        <taxon>Bacteria</taxon>
        <taxon>Bacillati</taxon>
        <taxon>Actinomycetota</taxon>
        <taxon>Actinomycetes</taxon>
        <taxon>Pseudonocardiales</taxon>
        <taxon>Pseudonocardiaceae</taxon>
        <taxon>Pseudonocardia</taxon>
    </lineage>
</organism>
<keyword evidence="1" id="KW-0472">Membrane</keyword>
<accession>A0ABV1KG35</accession>
<name>A0ABV1KG35_9PSEU</name>
<gene>
    <name evidence="2" type="ORF">WIS52_21975</name>
</gene>
<feature type="transmembrane region" description="Helical" evidence="1">
    <location>
        <begin position="82"/>
        <end position="107"/>
    </location>
</feature>
<feature type="transmembrane region" description="Helical" evidence="1">
    <location>
        <begin position="46"/>
        <end position="70"/>
    </location>
</feature>
<sequence>MTVVARTRPLTGVALVAGATALTLALNLLIALVAPALGADPRFEAFAPGGIVTLTLVGAAASVLGWTLVVRFVRRSRQALTVLVPVLFVLTAIPDVLVMTGTLPLAHGGPAEGFALLLMHVTLVGALVPVLARLMPPR</sequence>
<comment type="caution">
    <text evidence="2">The sequence shown here is derived from an EMBL/GenBank/DDBJ whole genome shotgun (WGS) entry which is preliminary data.</text>
</comment>
<dbReference type="Proteomes" id="UP001494902">
    <property type="component" value="Unassembled WGS sequence"/>
</dbReference>
<dbReference type="RefSeq" id="WP_349300211.1">
    <property type="nucleotide sequence ID" value="NZ_JBEDNQ010000009.1"/>
</dbReference>
<keyword evidence="1" id="KW-0812">Transmembrane</keyword>
<feature type="transmembrane region" description="Helical" evidence="1">
    <location>
        <begin position="113"/>
        <end position="132"/>
    </location>
</feature>
<evidence type="ECO:0000313" key="3">
    <source>
        <dbReference type="Proteomes" id="UP001494902"/>
    </source>
</evidence>
<protein>
    <submittedName>
        <fullName evidence="2">Uncharacterized protein</fullName>
    </submittedName>
</protein>
<evidence type="ECO:0000256" key="1">
    <source>
        <dbReference type="SAM" id="Phobius"/>
    </source>
</evidence>
<feature type="transmembrane region" description="Helical" evidence="1">
    <location>
        <begin position="12"/>
        <end position="34"/>
    </location>
</feature>
<keyword evidence="3" id="KW-1185">Reference proteome</keyword>
<dbReference type="EMBL" id="JBEDNQ010000009">
    <property type="protein sequence ID" value="MEQ3553146.1"/>
    <property type="molecule type" value="Genomic_DNA"/>
</dbReference>